<feature type="chain" id="PRO_5042050320" description="Fatty acyl-CoA reductase" evidence="2">
    <location>
        <begin position="24"/>
        <end position="273"/>
    </location>
</feature>
<evidence type="ECO:0000313" key="5">
    <source>
        <dbReference type="Proteomes" id="UP001206925"/>
    </source>
</evidence>
<gene>
    <name evidence="4" type="ORF">M8C21_020465</name>
</gene>
<dbReference type="PANTHER" id="PTHR11011:SF99">
    <property type="entry name" value="FATTY ACYL-COA REDUCTASE 3"/>
    <property type="match status" value="1"/>
</dbReference>
<dbReference type="GO" id="GO:0102965">
    <property type="term" value="F:alcohol-forming long-chain fatty acyl-CoA reductase activity"/>
    <property type="evidence" value="ECO:0007669"/>
    <property type="project" value="UniProtKB-EC"/>
</dbReference>
<keyword evidence="1" id="KW-0444">Lipid biosynthesis</keyword>
<dbReference type="EC" id="1.2.1.84" evidence="1"/>
<keyword evidence="1" id="KW-0521">NADP</keyword>
<evidence type="ECO:0000256" key="2">
    <source>
        <dbReference type="SAM" id="SignalP"/>
    </source>
</evidence>
<dbReference type="GO" id="GO:0035336">
    <property type="term" value="P:long-chain fatty-acyl-CoA metabolic process"/>
    <property type="evidence" value="ECO:0007669"/>
    <property type="project" value="TreeGrafter"/>
</dbReference>
<dbReference type="SUPFAM" id="SSF51735">
    <property type="entry name" value="NAD(P)-binding Rossmann-fold domains"/>
    <property type="match status" value="1"/>
</dbReference>
<dbReference type="AlphaFoldDB" id="A0AAD5CMV5"/>
<dbReference type="Proteomes" id="UP001206925">
    <property type="component" value="Unassembled WGS sequence"/>
</dbReference>
<evidence type="ECO:0000313" key="4">
    <source>
        <dbReference type="EMBL" id="KAI7744554.1"/>
    </source>
</evidence>
<comment type="caution">
    <text evidence="4">The sequence shown here is derived from an EMBL/GenBank/DDBJ whole genome shotgun (WGS) entry which is preliminary data.</text>
</comment>
<dbReference type="InterPro" id="IPR036291">
    <property type="entry name" value="NAD(P)-bd_dom_sf"/>
</dbReference>
<dbReference type="GO" id="GO:0080019">
    <property type="term" value="F:alcohol-forming very long-chain fatty acyl-CoA reductase activity"/>
    <property type="evidence" value="ECO:0007669"/>
    <property type="project" value="InterPro"/>
</dbReference>
<evidence type="ECO:0000256" key="1">
    <source>
        <dbReference type="RuleBase" id="RU363097"/>
    </source>
</evidence>
<accession>A0AAD5CMV5</accession>
<organism evidence="4 5">
    <name type="scientific">Ambrosia artemisiifolia</name>
    <name type="common">Common ragweed</name>
    <dbReference type="NCBI Taxonomy" id="4212"/>
    <lineage>
        <taxon>Eukaryota</taxon>
        <taxon>Viridiplantae</taxon>
        <taxon>Streptophyta</taxon>
        <taxon>Embryophyta</taxon>
        <taxon>Tracheophyta</taxon>
        <taxon>Spermatophyta</taxon>
        <taxon>Magnoliopsida</taxon>
        <taxon>eudicotyledons</taxon>
        <taxon>Gunneridae</taxon>
        <taxon>Pentapetalae</taxon>
        <taxon>asterids</taxon>
        <taxon>campanulids</taxon>
        <taxon>Asterales</taxon>
        <taxon>Asteraceae</taxon>
        <taxon>Asteroideae</taxon>
        <taxon>Heliantheae alliance</taxon>
        <taxon>Heliantheae</taxon>
        <taxon>Ambrosia</taxon>
    </lineage>
</organism>
<dbReference type="PANTHER" id="PTHR11011">
    <property type="entry name" value="MALE STERILITY PROTEIN 2-RELATED"/>
    <property type="match status" value="1"/>
</dbReference>
<feature type="domain" description="Thioester reductase (TE)" evidence="3">
    <location>
        <begin position="1"/>
        <end position="175"/>
    </location>
</feature>
<sequence length="273" mass="30255">MNFAKKCANLKLLLHVSTAYVSGEKPGLMLETPYRLGESLNGTNGLDIYEERRIVEDKLKELKSNNNANDKSIKLAMKDLGMQRSNHYGWPNTYVFTKALGEMVISHLKGDMPLVILRPTIITSTFKEPIPGWVEGIRTIDSLALGYGKGQLTCFLGNPDAVYDVVPADMVVNAMIAAMAAHANQTGSETIYHVGSSVSNPVKFSRIQGCGYRYFAEHPLIGKDGKPIIVGEVTVLNSMASFHRYISLRYLLPLKVCPFNLFFMSLPFVRTST</sequence>
<reference evidence="4" key="1">
    <citation type="submission" date="2022-06" db="EMBL/GenBank/DDBJ databases">
        <title>Uncovering the hologenomic basis of an extraordinary plant invasion.</title>
        <authorList>
            <person name="Bieker V.C."/>
            <person name="Martin M.D."/>
            <person name="Gilbert T."/>
            <person name="Hodgins K."/>
            <person name="Battlay P."/>
            <person name="Petersen B."/>
            <person name="Wilson J."/>
        </authorList>
    </citation>
    <scope>NUCLEOTIDE SEQUENCE</scope>
    <source>
        <strain evidence="4">AA19_3_7</strain>
        <tissue evidence="4">Leaf</tissue>
    </source>
</reference>
<name>A0AAD5CMV5_AMBAR</name>
<keyword evidence="1" id="KW-0560">Oxidoreductase</keyword>
<dbReference type="Gene3D" id="3.40.50.720">
    <property type="entry name" value="NAD(P)-binding Rossmann-like Domain"/>
    <property type="match status" value="1"/>
</dbReference>
<feature type="signal peptide" evidence="2">
    <location>
        <begin position="1"/>
        <end position="23"/>
    </location>
</feature>
<dbReference type="GO" id="GO:0010345">
    <property type="term" value="P:suberin biosynthetic process"/>
    <property type="evidence" value="ECO:0007669"/>
    <property type="project" value="TreeGrafter"/>
</dbReference>
<proteinExistence type="inferred from homology"/>
<dbReference type="InterPro" id="IPR013120">
    <property type="entry name" value="FAR_NAD-bd"/>
</dbReference>
<keyword evidence="5" id="KW-1185">Reference proteome</keyword>
<dbReference type="Pfam" id="PF07993">
    <property type="entry name" value="NAD_binding_4"/>
    <property type="match status" value="1"/>
</dbReference>
<keyword evidence="2" id="KW-0732">Signal</keyword>
<dbReference type="InterPro" id="IPR026055">
    <property type="entry name" value="FAR"/>
</dbReference>
<dbReference type="EMBL" id="JAMZMK010007498">
    <property type="protein sequence ID" value="KAI7744554.1"/>
    <property type="molecule type" value="Genomic_DNA"/>
</dbReference>
<evidence type="ECO:0000259" key="3">
    <source>
        <dbReference type="Pfam" id="PF07993"/>
    </source>
</evidence>
<comment type="similarity">
    <text evidence="1">Belongs to the fatty acyl-CoA reductase family.</text>
</comment>
<comment type="function">
    <text evidence="1">Catalyzes the reduction of fatty acyl-CoA to fatty alcohols.</text>
</comment>
<comment type="catalytic activity">
    <reaction evidence="1">
        <text>a long-chain fatty acyl-CoA + 2 NADPH + 2 H(+) = a long-chain primary fatty alcohol + 2 NADP(+) + CoA</text>
        <dbReference type="Rhea" id="RHEA:52716"/>
        <dbReference type="ChEBI" id="CHEBI:15378"/>
        <dbReference type="ChEBI" id="CHEBI:57287"/>
        <dbReference type="ChEBI" id="CHEBI:57783"/>
        <dbReference type="ChEBI" id="CHEBI:58349"/>
        <dbReference type="ChEBI" id="CHEBI:77396"/>
        <dbReference type="ChEBI" id="CHEBI:83139"/>
        <dbReference type="EC" id="1.2.1.84"/>
    </reaction>
</comment>
<protein>
    <recommendedName>
        <fullName evidence="1">Fatty acyl-CoA reductase</fullName>
        <ecNumber evidence="1">1.2.1.84</ecNumber>
    </recommendedName>
</protein>
<keyword evidence="1" id="KW-0443">Lipid metabolism</keyword>